<accession>A0A398B0A5</accession>
<evidence type="ECO:0000313" key="2">
    <source>
        <dbReference type="Proteomes" id="UP000265816"/>
    </source>
</evidence>
<reference evidence="1 2" key="1">
    <citation type="submission" date="2018-08" db="EMBL/GenBank/DDBJ databases">
        <title>Bacillus jemisoniae sp. nov., Bacillus chryseoplanitiae sp. nov., Bacillus resnikiae sp. nov., and Bacillus frankliniae sp. nov., isolated from Viking spacecraft and associated surfaces.</title>
        <authorList>
            <person name="Seuylemezian A."/>
            <person name="Vaishampayan P."/>
        </authorList>
    </citation>
    <scope>NUCLEOTIDE SEQUENCE [LARGE SCALE GENOMIC DNA]</scope>
    <source>
        <strain evidence="1 2">JJ-247</strain>
    </source>
</reference>
<sequence>MEPIDKDTYFLDTGINFVNYKRKEKENISNYKIIEVLGSEKEPEFEFFNNVHFNRIPGLHLVINQTSDGLTFNFYYHIERFDKSTILRWSDEFTAMLDEIIFDLINSQMELVFNK</sequence>
<dbReference type="EMBL" id="QWVT01000028">
    <property type="protein sequence ID" value="RID83349.1"/>
    <property type="molecule type" value="Genomic_DNA"/>
</dbReference>
<dbReference type="AlphaFoldDB" id="A0A398B0A5"/>
<dbReference type="OrthoDB" id="9778690at2"/>
<comment type="caution">
    <text evidence="1">The sequence shown here is derived from an EMBL/GenBank/DDBJ whole genome shotgun (WGS) entry which is preliminary data.</text>
</comment>
<dbReference type="Proteomes" id="UP000265816">
    <property type="component" value="Unassembled WGS sequence"/>
</dbReference>
<evidence type="ECO:0000313" key="1">
    <source>
        <dbReference type="EMBL" id="RID83349.1"/>
    </source>
</evidence>
<evidence type="ECO:0008006" key="3">
    <source>
        <dbReference type="Google" id="ProtNLM"/>
    </source>
</evidence>
<name>A0A398B0A5_9BACI</name>
<gene>
    <name evidence="1" type="ORF">D1970_15800</name>
</gene>
<organism evidence="1 2">
    <name type="scientific">Mesobacillus zeae</name>
    <dbReference type="NCBI Taxonomy" id="1917180"/>
    <lineage>
        <taxon>Bacteria</taxon>
        <taxon>Bacillati</taxon>
        <taxon>Bacillota</taxon>
        <taxon>Bacilli</taxon>
        <taxon>Bacillales</taxon>
        <taxon>Bacillaceae</taxon>
        <taxon>Mesobacillus</taxon>
    </lineage>
</organism>
<keyword evidence="2" id="KW-1185">Reference proteome</keyword>
<proteinExistence type="predicted"/>
<protein>
    <recommendedName>
        <fullName evidence="3">Condensation domain-containing protein</fullName>
    </recommendedName>
</protein>